<dbReference type="InterPro" id="IPR001647">
    <property type="entry name" value="HTH_TetR"/>
</dbReference>
<keyword evidence="1" id="KW-0805">Transcription regulation</keyword>
<proteinExistence type="predicted"/>
<feature type="DNA-binding region" description="H-T-H motif" evidence="4">
    <location>
        <begin position="39"/>
        <end position="58"/>
    </location>
</feature>
<dbReference type="STRING" id="1502745.SAMN02799620_01362"/>
<accession>A0A1G4VMH4</accession>
<dbReference type="AlphaFoldDB" id="A0A1G4VMH4"/>
<dbReference type="PANTHER" id="PTHR30055">
    <property type="entry name" value="HTH-TYPE TRANSCRIPTIONAL REGULATOR RUTR"/>
    <property type="match status" value="1"/>
</dbReference>
<organism evidence="6 7">
    <name type="scientific">Mycolicibacterium fluoranthenivorans</name>
    <dbReference type="NCBI Taxonomy" id="258505"/>
    <lineage>
        <taxon>Bacteria</taxon>
        <taxon>Bacillati</taxon>
        <taxon>Actinomycetota</taxon>
        <taxon>Actinomycetes</taxon>
        <taxon>Mycobacteriales</taxon>
        <taxon>Mycobacteriaceae</taxon>
        <taxon>Mycolicibacterium</taxon>
    </lineage>
</organism>
<sequence>MSDGQIPVPNRLERQKQRTRAALLRAAQEFIAAGKLNAPILEITQAADIGMGSFYNHFGSKEELFAAAVADVLDAQGELLDRLTESLSDPAERFACRYRLCGRLFRLQPQESRIMLSIGVSLLSSDRGLAPRAKRDIVAASEAGRFQVDDPDIALAIAGGALLGLGQLLLDQPDRDDAQTADDVTRDILRMFGVTAKRAERLTTQALPDLTPGNDAGSAA</sequence>
<evidence type="ECO:0000259" key="5">
    <source>
        <dbReference type="PROSITE" id="PS50977"/>
    </source>
</evidence>
<reference evidence="7" key="1">
    <citation type="submission" date="2016-10" db="EMBL/GenBank/DDBJ databases">
        <authorList>
            <person name="Varghese N."/>
            <person name="Submissions S."/>
        </authorList>
    </citation>
    <scope>NUCLEOTIDE SEQUENCE [LARGE SCALE GENOMIC DNA]</scope>
    <source>
        <strain evidence="7">UNC267MFSha1.1M11</strain>
    </source>
</reference>
<gene>
    <name evidence="6" type="ORF">SAMN02799620_01362</name>
</gene>
<evidence type="ECO:0000313" key="7">
    <source>
        <dbReference type="Proteomes" id="UP000199707"/>
    </source>
</evidence>
<name>A0A1G4VMH4_9MYCO</name>
<dbReference type="Pfam" id="PF00440">
    <property type="entry name" value="TetR_N"/>
    <property type="match status" value="1"/>
</dbReference>
<dbReference type="PROSITE" id="PS50977">
    <property type="entry name" value="HTH_TETR_2"/>
    <property type="match status" value="1"/>
</dbReference>
<dbReference type="InterPro" id="IPR049513">
    <property type="entry name" value="TetR_C_40"/>
</dbReference>
<evidence type="ECO:0000256" key="3">
    <source>
        <dbReference type="ARBA" id="ARBA00023163"/>
    </source>
</evidence>
<dbReference type="Pfam" id="PF21306">
    <property type="entry name" value="TetR_C_40"/>
    <property type="match status" value="1"/>
</dbReference>
<dbReference type="InterPro" id="IPR050109">
    <property type="entry name" value="HTH-type_TetR-like_transc_reg"/>
</dbReference>
<keyword evidence="2 4" id="KW-0238">DNA-binding</keyword>
<dbReference type="GO" id="GO:0000976">
    <property type="term" value="F:transcription cis-regulatory region binding"/>
    <property type="evidence" value="ECO:0007669"/>
    <property type="project" value="TreeGrafter"/>
</dbReference>
<evidence type="ECO:0000313" key="6">
    <source>
        <dbReference type="EMBL" id="SCX08973.1"/>
    </source>
</evidence>
<evidence type="ECO:0000256" key="4">
    <source>
        <dbReference type="PROSITE-ProRule" id="PRU00335"/>
    </source>
</evidence>
<dbReference type="EMBL" id="FMUB01000002">
    <property type="protein sequence ID" value="SCX08973.1"/>
    <property type="molecule type" value="Genomic_DNA"/>
</dbReference>
<dbReference type="SUPFAM" id="SSF46689">
    <property type="entry name" value="Homeodomain-like"/>
    <property type="match status" value="1"/>
</dbReference>
<evidence type="ECO:0000256" key="1">
    <source>
        <dbReference type="ARBA" id="ARBA00023015"/>
    </source>
</evidence>
<keyword evidence="3" id="KW-0804">Transcription</keyword>
<dbReference type="PANTHER" id="PTHR30055:SF234">
    <property type="entry name" value="HTH-TYPE TRANSCRIPTIONAL REGULATOR BETI"/>
    <property type="match status" value="1"/>
</dbReference>
<protein>
    <submittedName>
        <fullName evidence="6">Transcriptional regulator, TetR family</fullName>
    </submittedName>
</protein>
<dbReference type="GO" id="GO:0003700">
    <property type="term" value="F:DNA-binding transcription factor activity"/>
    <property type="evidence" value="ECO:0007669"/>
    <property type="project" value="TreeGrafter"/>
</dbReference>
<feature type="domain" description="HTH tetR-type" evidence="5">
    <location>
        <begin position="17"/>
        <end position="76"/>
    </location>
</feature>
<dbReference type="InterPro" id="IPR009057">
    <property type="entry name" value="Homeodomain-like_sf"/>
</dbReference>
<evidence type="ECO:0000256" key="2">
    <source>
        <dbReference type="ARBA" id="ARBA00023125"/>
    </source>
</evidence>
<dbReference type="RefSeq" id="WP_090354791.1">
    <property type="nucleotide sequence ID" value="NZ_FMUB01000002.1"/>
</dbReference>
<dbReference type="Gene3D" id="1.10.357.10">
    <property type="entry name" value="Tetracycline Repressor, domain 2"/>
    <property type="match status" value="1"/>
</dbReference>
<dbReference type="Proteomes" id="UP000199707">
    <property type="component" value="Unassembled WGS sequence"/>
</dbReference>